<evidence type="ECO:0000313" key="1">
    <source>
        <dbReference type="EMBL" id="OBS82422.1"/>
    </source>
</evidence>
<comment type="caution">
    <text evidence="1">The sequence shown here is derived from an EMBL/GenBank/DDBJ whole genome shotgun (WGS) entry which is preliminary data.</text>
</comment>
<accession>A0A1A6HXH5</accession>
<dbReference type="OrthoDB" id="6608471at2759"/>
<dbReference type="EMBL" id="LZPO01008046">
    <property type="protein sequence ID" value="OBS82422.1"/>
    <property type="molecule type" value="Genomic_DNA"/>
</dbReference>
<gene>
    <name evidence="1" type="ORF">A6R68_23588</name>
</gene>
<proteinExistence type="predicted"/>
<evidence type="ECO:0000313" key="2">
    <source>
        <dbReference type="Proteomes" id="UP000092124"/>
    </source>
</evidence>
<reference evidence="1 2" key="1">
    <citation type="submission" date="2016-06" db="EMBL/GenBank/DDBJ databases">
        <title>The Draft Genome Sequence and Annotation of the Desert Woodrat Neotoma lepida.</title>
        <authorList>
            <person name="Campbell M."/>
            <person name="Oakeson K.F."/>
            <person name="Yandell M."/>
            <person name="Halpert J.R."/>
            <person name="Dearing D."/>
        </authorList>
    </citation>
    <scope>NUCLEOTIDE SEQUENCE [LARGE SCALE GENOMIC DNA]</scope>
    <source>
        <strain evidence="1">417</strain>
        <tissue evidence="1">Liver</tissue>
    </source>
</reference>
<dbReference type="AlphaFoldDB" id="A0A1A6HXH5"/>
<organism evidence="1 2">
    <name type="scientific">Neotoma lepida</name>
    <name type="common">Desert woodrat</name>
    <dbReference type="NCBI Taxonomy" id="56216"/>
    <lineage>
        <taxon>Eukaryota</taxon>
        <taxon>Metazoa</taxon>
        <taxon>Chordata</taxon>
        <taxon>Craniata</taxon>
        <taxon>Vertebrata</taxon>
        <taxon>Euteleostomi</taxon>
        <taxon>Mammalia</taxon>
        <taxon>Eutheria</taxon>
        <taxon>Euarchontoglires</taxon>
        <taxon>Glires</taxon>
        <taxon>Rodentia</taxon>
        <taxon>Myomorpha</taxon>
        <taxon>Muroidea</taxon>
        <taxon>Cricetidae</taxon>
        <taxon>Neotominae</taxon>
        <taxon>Neotoma</taxon>
    </lineage>
</organism>
<feature type="non-terminal residue" evidence="1">
    <location>
        <position position="1"/>
    </location>
</feature>
<sequence>VVLLMMPATGIKSIIFPQIACLYGYTTVFNIINGNASYLIPHLFQMKYPLNNFWLNRALPIIFLDKQEGLG</sequence>
<dbReference type="Proteomes" id="UP000092124">
    <property type="component" value="Unassembled WGS sequence"/>
</dbReference>
<feature type="non-terminal residue" evidence="1">
    <location>
        <position position="71"/>
    </location>
</feature>
<name>A0A1A6HXH5_NEOLE</name>
<protein>
    <submittedName>
        <fullName evidence="1">Uncharacterized protein</fullName>
    </submittedName>
</protein>
<keyword evidence="2" id="KW-1185">Reference proteome</keyword>
<dbReference type="STRING" id="56216.A0A1A6HXH5"/>